<dbReference type="InterPro" id="IPR002048">
    <property type="entry name" value="EF_hand_dom"/>
</dbReference>
<dbReference type="GO" id="GO:0005509">
    <property type="term" value="F:calcium ion binding"/>
    <property type="evidence" value="ECO:0007669"/>
    <property type="project" value="InterPro"/>
</dbReference>
<gene>
    <name evidence="4" type="ORF">FNF29_01079</name>
</gene>
<name>A0A5A8CT86_CAFRO</name>
<evidence type="ECO:0000313" key="5">
    <source>
        <dbReference type="Proteomes" id="UP000323011"/>
    </source>
</evidence>
<feature type="region of interest" description="Disordered" evidence="2">
    <location>
        <begin position="476"/>
        <end position="584"/>
    </location>
</feature>
<feature type="domain" description="EF-hand" evidence="3">
    <location>
        <begin position="255"/>
        <end position="290"/>
    </location>
</feature>
<dbReference type="GO" id="GO:0005654">
    <property type="term" value="C:nucleoplasm"/>
    <property type="evidence" value="ECO:0007669"/>
    <property type="project" value="TreeGrafter"/>
</dbReference>
<dbReference type="PROSITE" id="PS00018">
    <property type="entry name" value="EF_HAND_1"/>
    <property type="match status" value="5"/>
</dbReference>
<dbReference type="InterPro" id="IPR011992">
    <property type="entry name" value="EF-hand-dom_pair"/>
</dbReference>
<feature type="domain" description="EF-hand" evidence="3">
    <location>
        <begin position="46"/>
        <end position="81"/>
    </location>
</feature>
<feature type="domain" description="EF-hand" evidence="3">
    <location>
        <begin position="147"/>
        <end position="182"/>
    </location>
</feature>
<feature type="domain" description="EF-hand" evidence="3">
    <location>
        <begin position="83"/>
        <end position="118"/>
    </location>
</feature>
<dbReference type="Proteomes" id="UP000323011">
    <property type="component" value="Unassembled WGS sequence"/>
</dbReference>
<evidence type="ECO:0000256" key="2">
    <source>
        <dbReference type="SAM" id="MobiDB-lite"/>
    </source>
</evidence>
<dbReference type="InterPro" id="IPR018247">
    <property type="entry name" value="EF_Hand_1_Ca_BS"/>
</dbReference>
<dbReference type="Gene3D" id="1.10.238.10">
    <property type="entry name" value="EF-hand"/>
    <property type="match status" value="4"/>
</dbReference>
<feature type="region of interest" description="Disordered" evidence="2">
    <location>
        <begin position="597"/>
        <end position="625"/>
    </location>
</feature>
<dbReference type="CDD" id="cd00051">
    <property type="entry name" value="EFh"/>
    <property type="match status" value="3"/>
</dbReference>
<accession>A0A5A8CT86</accession>
<proteinExistence type="predicted"/>
<sequence>MAASLALSGQALRVKGRAHGRKVIEAKSPKVSAELAWKLLDRKLVERFKHVNDAFVRTDVDYSGFLSRTEFRDMLKRKLGLDMEDKEFEAFWSKFDTTKDDRVDFVEFNNRIGTMMLPPSGQVMADRPETPRLPKWQRSRMAAAIKSKFRDLDRAFQEADTNGSGNICHAEFIQALRKVGLGKIGDDESFKLMRKFKAPGDTSTTMSRDEFRKVIGEYLSLPDLPDRGELIDKQSGLPLLKLAAAEEALATKLRGRFATVQRAFRLFDEDKSGSLSQSEFRLALRALGINVSDRDFKTLTMQYDVSGDGTVSYDEFNARVGPLLHPSAAHRGRLFREMESKSGAWDETAVRGVGGRAHHSGDSPADAPASLGLSGAEELLAKSMYGRFSEIQHAFRAMDSDCSGFISKDEFAAAVKRLGGAVPTEVISELMAKYDTNGDGTVSIDEFNTTVGPLLGRTAENQALLGLRSGELVAPAKSVRPATAGARSSSRPGSVRSTPRPRSVQGSRTLAPGDYSVRRSPESARSRGSALSRSEGRPASRGSAVPQLTFPRVASATAGSRAARTGAARPGSRQSANRFGETVPYDRRTGFVSSVRRGSSRFGGVPAHSSARRAGSGADPAAEASAAEEKMRAVLGSSWAEAFRDFESQGLRRAGNAVSAASFRDVMASRGVPLTSTEVRGLARKHAAAPSVSGRRQVTSLNVDSLMRSTFGSLGKPRTPSAVA</sequence>
<evidence type="ECO:0000259" key="3">
    <source>
        <dbReference type="PROSITE" id="PS50222"/>
    </source>
</evidence>
<feature type="compositionally biased region" description="Low complexity" evidence="2">
    <location>
        <begin position="554"/>
        <end position="573"/>
    </location>
</feature>
<feature type="domain" description="EF-hand" evidence="3">
    <location>
        <begin position="291"/>
        <end position="326"/>
    </location>
</feature>
<evidence type="ECO:0000256" key="1">
    <source>
        <dbReference type="ARBA" id="ARBA00022837"/>
    </source>
</evidence>
<dbReference type="Pfam" id="PF00036">
    <property type="entry name" value="EF-hand_1"/>
    <property type="match status" value="1"/>
</dbReference>
<dbReference type="PANTHER" id="PTHR20875:SF2">
    <property type="entry name" value="EF-HAND CALCIUM-BINDING DOMAIN-CONTAINING PROTEIN 6"/>
    <property type="match status" value="1"/>
</dbReference>
<feature type="domain" description="EF-hand" evidence="3">
    <location>
        <begin position="386"/>
        <end position="421"/>
    </location>
</feature>
<comment type="caution">
    <text evidence="4">The sequence shown here is derived from an EMBL/GenBank/DDBJ whole genome shotgun (WGS) entry which is preliminary data.</text>
</comment>
<protein>
    <recommendedName>
        <fullName evidence="3">EF-hand domain-containing protein</fullName>
    </recommendedName>
</protein>
<dbReference type="PROSITE" id="PS50222">
    <property type="entry name" value="EF_HAND_2"/>
    <property type="match status" value="7"/>
</dbReference>
<keyword evidence="1" id="KW-0106">Calcium</keyword>
<dbReference type="SUPFAM" id="SSF47473">
    <property type="entry name" value="EF-hand"/>
    <property type="match status" value="2"/>
</dbReference>
<dbReference type="SMART" id="SM00054">
    <property type="entry name" value="EFh"/>
    <property type="match status" value="7"/>
</dbReference>
<reference evidence="4 5" key="1">
    <citation type="submission" date="2019-07" db="EMBL/GenBank/DDBJ databases">
        <title>Genomes of Cafeteria roenbergensis.</title>
        <authorList>
            <person name="Fischer M.G."/>
            <person name="Hackl T."/>
            <person name="Roman M."/>
        </authorList>
    </citation>
    <scope>NUCLEOTIDE SEQUENCE [LARGE SCALE GENOMIC DNA]</scope>
    <source>
        <strain evidence="4 5">BVI</strain>
    </source>
</reference>
<dbReference type="AlphaFoldDB" id="A0A5A8CT86"/>
<dbReference type="PANTHER" id="PTHR20875">
    <property type="entry name" value="EF-HAND CALCIUM-BINDING DOMAIN-CONTAINING PROTEIN 6-RELATED"/>
    <property type="match status" value="1"/>
</dbReference>
<evidence type="ECO:0000313" key="4">
    <source>
        <dbReference type="EMBL" id="KAA0156286.1"/>
    </source>
</evidence>
<feature type="domain" description="EF-hand" evidence="3">
    <location>
        <begin position="422"/>
        <end position="457"/>
    </location>
</feature>
<dbReference type="InterPro" id="IPR052603">
    <property type="entry name" value="EFCB6"/>
</dbReference>
<feature type="compositionally biased region" description="Basic and acidic residues" evidence="2">
    <location>
        <begin position="516"/>
        <end position="525"/>
    </location>
</feature>
<dbReference type="Pfam" id="PF13499">
    <property type="entry name" value="EF-hand_7"/>
    <property type="match status" value="3"/>
</dbReference>
<organism evidence="4 5">
    <name type="scientific">Cafeteria roenbergensis</name>
    <name type="common">Marine flagellate</name>
    <dbReference type="NCBI Taxonomy" id="33653"/>
    <lineage>
        <taxon>Eukaryota</taxon>
        <taxon>Sar</taxon>
        <taxon>Stramenopiles</taxon>
        <taxon>Bigyra</taxon>
        <taxon>Opalozoa</taxon>
        <taxon>Bicosoecida</taxon>
        <taxon>Cafeteriaceae</taxon>
        <taxon>Cafeteria</taxon>
    </lineage>
</organism>
<keyword evidence="5" id="KW-1185">Reference proteome</keyword>
<dbReference type="EMBL" id="VLTN01000004">
    <property type="protein sequence ID" value="KAA0156286.1"/>
    <property type="molecule type" value="Genomic_DNA"/>
</dbReference>
<feature type="compositionally biased region" description="Polar residues" evidence="2">
    <location>
        <begin position="486"/>
        <end position="497"/>
    </location>
</feature>